<evidence type="ECO:0000313" key="11">
    <source>
        <dbReference type="EMBL" id="AOX14147.1"/>
    </source>
</evidence>
<dbReference type="GO" id="GO:0042742">
    <property type="term" value="P:defense response to bacterium"/>
    <property type="evidence" value="ECO:0007669"/>
    <property type="project" value="UniProtKB-ARBA"/>
</dbReference>
<feature type="domain" description="NB-ARC" evidence="7">
    <location>
        <begin position="413"/>
        <end position="576"/>
    </location>
</feature>
<sequence>MEATAVSIGRSVLKGALGFANSTLVEEVSLQLGVQRDQAFIRDELEMMNSFLMAANDEKDDNKVVRTWVKQVRDVAYDVEDCLQDFAVRLGRKSSSWWLSPHTLWERRRIAKQMEELRGKVEDVSQRNMRYQLIKGSKPTVATNVAPSSTARATMSGAHEERWQHEKAIDHLVRLVKTKVDERRVIAVWGTSGDIREMSIVGGAYDHLKRSNKFECCAWVNLMHPLNPTKLLQTIVRQFYVRSLQEAGKATPSCQILSSMLIKEDQGLGFRVLRSMLMKEDHLNDEFNKYLSDKCYLIVLNDLSSAEEWKQIKMLFPDNKKGSRIIVFTQQVEVASFCARTEEVAPEHMQLFADQTLYAFHCKGAKDGVDSMEDSSNLNEDTTYNAVEGKSLTRTYSMVTAFKESEIVGRVDEIKEIIELISKGSNQLEKISVWGMGGIGKTTLIQNVYRSEKVKKMFDKHACVTIMRPFNLNDLLMILVRQLEDSKTSGGKELVSILQGKKYLIVLDDVLFTTEWDAIESYFPATETGSRIIITTRHESIAKHCSGDQQGKMYQLNRLGDNDAKNLFAKKVFKESVNLDQQDLELIKEAKPILKKCNGLPLAIVTIGGFLASSPKTALEWRKLNEHISAELETNPGLEAIRAVLNISYDGLPYHLKSCFLYLSIFPEDDKISRERLVRRWCAEGYSRELWDKSAEEIANNYFFELIDRSMILPTQKLTYNNRPDSCQVHDIMREIAISKSKEENLVLRLEGGHRLHNHGIVRHLSITNSGEDRETDFAELETTVDMSRIRSLTVFGEWKPFFISDKMRLLRVLDLEDTEGVRNHHIKQIGKLLHLRYLSLKRCREIAYLPDSLGNLRQLEILDIRGTLIVRLPKTIINLRKLKYLRAVPNIDDIAEILILPELMRNRLCISTVSLLGLCLLCSASAIGKFDEETSTRDLCTMWCCSILPSIAMRLQGNGVVAPRGLRIRRLTALHTLGVVDISWQPSILQDIKRLIQLRKLEVTGVNKKNSKKLFSALAALSQLESLSLFSKWKPGLWGCLDAEEKFSPPKNLKTLKLQGNLVELPKWIGKLNNLVKLKLSKSRLKDHDAAIQVLGMLPNLTILCLPRKSFHSLEGGELNFSEGSFKSLVVLELHFGGSKRVKFQQGAFHNLELLELSGYIDKVETKFSGLEFLPGIKEVWLQGEFYSRNEQAARRLKEDLLAQLSENPKKPILKTSGYF</sequence>
<evidence type="ECO:0000256" key="5">
    <source>
        <dbReference type="ARBA" id="ARBA00022821"/>
    </source>
</evidence>
<feature type="domain" description="Disease resistance R13L4/SHOC-2-like LRR" evidence="10">
    <location>
        <begin position="790"/>
        <end position="893"/>
    </location>
</feature>
<dbReference type="Pfam" id="PF18052">
    <property type="entry name" value="Rx_N"/>
    <property type="match status" value="1"/>
</dbReference>
<dbReference type="PANTHER" id="PTHR23155">
    <property type="entry name" value="DISEASE RESISTANCE PROTEIN RP"/>
    <property type="match status" value="1"/>
</dbReference>
<comment type="similarity">
    <text evidence="1">Belongs to the disease resistance NB-LRR family.</text>
</comment>
<dbReference type="InterPro" id="IPR041118">
    <property type="entry name" value="Rx_N"/>
</dbReference>
<dbReference type="Pfam" id="PF00931">
    <property type="entry name" value="NB-ARC"/>
    <property type="match status" value="2"/>
</dbReference>
<protein>
    <submittedName>
        <fullName evidence="11">Brown planthopper resistance protein BPH1/9</fullName>
    </submittedName>
</protein>
<dbReference type="PRINTS" id="PR00364">
    <property type="entry name" value="DISEASERSIST"/>
</dbReference>
<dbReference type="FunFam" id="1.10.10.10:FF:000322">
    <property type="entry name" value="Probable disease resistance protein At1g63360"/>
    <property type="match status" value="1"/>
</dbReference>
<dbReference type="EMBL" id="KX681922">
    <property type="protein sequence ID" value="AOX14138.1"/>
    <property type="molecule type" value="mRNA"/>
</dbReference>
<dbReference type="InterPro" id="IPR036388">
    <property type="entry name" value="WH-like_DNA-bd_sf"/>
</dbReference>
<dbReference type="EMBL" id="KX681928">
    <property type="protein sequence ID" value="AOX14144.1"/>
    <property type="molecule type" value="mRNA"/>
</dbReference>
<keyword evidence="2" id="KW-0433">Leucine-rich repeat</keyword>
<dbReference type="SUPFAM" id="SSF52540">
    <property type="entry name" value="P-loop containing nucleoside triphosphate hydrolases"/>
    <property type="match status" value="2"/>
</dbReference>
<dbReference type="Gene3D" id="1.10.8.430">
    <property type="entry name" value="Helical domain of apoptotic protease-activating factors"/>
    <property type="match status" value="1"/>
</dbReference>
<dbReference type="EMBL" id="KX681920">
    <property type="protein sequence ID" value="AOX14136.1"/>
    <property type="molecule type" value="mRNA"/>
</dbReference>
<dbReference type="SUPFAM" id="SSF52058">
    <property type="entry name" value="L domain-like"/>
    <property type="match status" value="1"/>
</dbReference>
<dbReference type="InterPro" id="IPR002182">
    <property type="entry name" value="NB-ARC"/>
</dbReference>
<name>A0A2Z2C8A9_ORYSI</name>
<evidence type="ECO:0000256" key="4">
    <source>
        <dbReference type="ARBA" id="ARBA00022741"/>
    </source>
</evidence>
<dbReference type="EMBL" id="KX681931">
    <property type="protein sequence ID" value="AOX14147.1"/>
    <property type="molecule type" value="mRNA"/>
</dbReference>
<dbReference type="CDD" id="cd14798">
    <property type="entry name" value="RX-CC_like"/>
    <property type="match status" value="1"/>
</dbReference>
<dbReference type="EMBL" id="KX681924">
    <property type="protein sequence ID" value="AOX14140.1"/>
    <property type="molecule type" value="mRNA"/>
</dbReference>
<evidence type="ECO:0000259" key="9">
    <source>
        <dbReference type="Pfam" id="PF23559"/>
    </source>
</evidence>
<dbReference type="EMBL" id="KX681930">
    <property type="protein sequence ID" value="AOX14146.1"/>
    <property type="molecule type" value="mRNA"/>
</dbReference>
<dbReference type="InterPro" id="IPR038005">
    <property type="entry name" value="RX-like_CC"/>
</dbReference>
<dbReference type="GO" id="GO:0043531">
    <property type="term" value="F:ADP binding"/>
    <property type="evidence" value="ECO:0007669"/>
    <property type="project" value="InterPro"/>
</dbReference>
<dbReference type="InterPro" id="IPR027417">
    <property type="entry name" value="P-loop_NTPase"/>
</dbReference>
<organism evidence="11">
    <name type="scientific">Oryza sativa subsp. indica</name>
    <name type="common">Rice</name>
    <dbReference type="NCBI Taxonomy" id="39946"/>
    <lineage>
        <taxon>Eukaryota</taxon>
        <taxon>Viridiplantae</taxon>
        <taxon>Streptophyta</taxon>
        <taxon>Embryophyta</taxon>
        <taxon>Tracheophyta</taxon>
        <taxon>Spermatophyta</taxon>
        <taxon>Magnoliopsida</taxon>
        <taxon>Liliopsida</taxon>
        <taxon>Poales</taxon>
        <taxon>Poaceae</taxon>
        <taxon>BOP clade</taxon>
        <taxon>Oryzoideae</taxon>
        <taxon>Oryzeae</taxon>
        <taxon>Oryzinae</taxon>
        <taxon>Oryza</taxon>
        <taxon>Oryza sativa</taxon>
    </lineage>
</organism>
<proteinExistence type="evidence at transcript level"/>
<reference evidence="11" key="1">
    <citation type="submission" date="2016-08" db="EMBL/GenBank/DDBJ databases">
        <title>Allelic diversity in an NLR gene BPH9 enables rice to combat planthopper variation.</title>
        <authorList>
            <person name="Zhao Y."/>
            <person name="Huang J."/>
            <person name="Wang Z."/>
            <person name="Jing S."/>
            <person name="Wang Y."/>
            <person name="Zhang C."/>
            <person name="Pan Y."/>
            <person name="Ma R."/>
            <person name="Li Q."/>
            <person name="Jiang W."/>
            <person name="Zeng Y."/>
            <person name="Shangguan X."/>
            <person name="Wang H."/>
            <person name="Du B."/>
            <person name="Zhu L."/>
            <person name="Chen R."/>
            <person name="He G."/>
        </authorList>
    </citation>
    <scope>NUCLEOTIDE SEQUENCE</scope>
</reference>
<dbReference type="EMBL" id="KX681925">
    <property type="protein sequence ID" value="AOX14141.1"/>
    <property type="molecule type" value="mRNA"/>
</dbReference>
<dbReference type="EMBL" id="KX681923">
    <property type="protein sequence ID" value="AOX14139.1"/>
    <property type="molecule type" value="mRNA"/>
</dbReference>
<dbReference type="InterPro" id="IPR055414">
    <property type="entry name" value="LRR_R13L4/SHOC2-like"/>
</dbReference>
<dbReference type="GO" id="GO:0002758">
    <property type="term" value="P:innate immune response-activating signaling pathway"/>
    <property type="evidence" value="ECO:0007669"/>
    <property type="project" value="UniProtKB-ARBA"/>
</dbReference>
<dbReference type="EMBL" id="KX681921">
    <property type="protein sequence ID" value="AOX14137.1"/>
    <property type="molecule type" value="mRNA"/>
</dbReference>
<dbReference type="InterPro" id="IPR058922">
    <property type="entry name" value="WHD_DRP"/>
</dbReference>
<keyword evidence="6" id="KW-0175">Coiled coil</keyword>
<evidence type="ECO:0000256" key="3">
    <source>
        <dbReference type="ARBA" id="ARBA00022737"/>
    </source>
</evidence>
<keyword evidence="3" id="KW-0677">Repeat</keyword>
<keyword evidence="5" id="KW-0611">Plant defense</keyword>
<feature type="domain" description="NB-ARC" evidence="7">
    <location>
        <begin position="180"/>
        <end position="362"/>
    </location>
</feature>
<dbReference type="GO" id="GO:0009626">
    <property type="term" value="P:plant-type hypersensitive response"/>
    <property type="evidence" value="ECO:0007669"/>
    <property type="project" value="UniProtKB-ARBA"/>
</dbReference>
<feature type="domain" description="Disease resistance protein winged helix" evidence="9">
    <location>
        <begin position="665"/>
        <end position="737"/>
    </location>
</feature>
<evidence type="ECO:0000259" key="8">
    <source>
        <dbReference type="Pfam" id="PF18052"/>
    </source>
</evidence>
<keyword evidence="4" id="KW-0547">Nucleotide-binding</keyword>
<dbReference type="EMBL" id="KX681926">
    <property type="protein sequence ID" value="AOX14142.1"/>
    <property type="molecule type" value="mRNA"/>
</dbReference>
<dbReference type="EMBL" id="KX681929">
    <property type="protein sequence ID" value="AOX14145.1"/>
    <property type="molecule type" value="mRNA"/>
</dbReference>
<dbReference type="EMBL" id="KX681927">
    <property type="protein sequence ID" value="AOX14143.1"/>
    <property type="molecule type" value="mRNA"/>
</dbReference>
<dbReference type="InterPro" id="IPR042197">
    <property type="entry name" value="Apaf_helical"/>
</dbReference>
<dbReference type="InterPro" id="IPR044974">
    <property type="entry name" value="Disease_R_plants"/>
</dbReference>
<feature type="domain" description="Disease resistance N-terminal" evidence="8">
    <location>
        <begin position="16"/>
        <end position="97"/>
    </location>
</feature>
<feature type="domain" description="Disease resistance R13L4/SHOC-2-like LRR" evidence="10">
    <location>
        <begin position="956"/>
        <end position="1214"/>
    </location>
</feature>
<dbReference type="PANTHER" id="PTHR23155:SF1114">
    <property type="entry name" value="OS02G0475500 PROTEIN"/>
    <property type="match status" value="1"/>
</dbReference>
<dbReference type="Gene3D" id="3.40.50.300">
    <property type="entry name" value="P-loop containing nucleotide triphosphate hydrolases"/>
    <property type="match status" value="2"/>
</dbReference>
<dbReference type="Gene3D" id="3.80.10.10">
    <property type="entry name" value="Ribonuclease Inhibitor"/>
    <property type="match status" value="2"/>
</dbReference>
<dbReference type="EMBL" id="KX681918">
    <property type="protein sequence ID" value="AOX14134.1"/>
    <property type="molecule type" value="mRNA"/>
</dbReference>
<accession>A0A2Z2C8A9</accession>
<dbReference type="AlphaFoldDB" id="A0A2Z2C8A9"/>
<evidence type="ECO:0000259" key="7">
    <source>
        <dbReference type="Pfam" id="PF00931"/>
    </source>
</evidence>
<dbReference type="Pfam" id="PF23559">
    <property type="entry name" value="WHD_DRP"/>
    <property type="match status" value="1"/>
</dbReference>
<evidence type="ECO:0000256" key="1">
    <source>
        <dbReference type="ARBA" id="ARBA00008894"/>
    </source>
</evidence>
<evidence type="ECO:0000256" key="2">
    <source>
        <dbReference type="ARBA" id="ARBA00022614"/>
    </source>
</evidence>
<evidence type="ECO:0000259" key="10">
    <source>
        <dbReference type="Pfam" id="PF23598"/>
    </source>
</evidence>
<evidence type="ECO:0000256" key="6">
    <source>
        <dbReference type="ARBA" id="ARBA00023054"/>
    </source>
</evidence>
<dbReference type="Gene3D" id="1.10.10.10">
    <property type="entry name" value="Winged helix-like DNA-binding domain superfamily/Winged helix DNA-binding domain"/>
    <property type="match status" value="1"/>
</dbReference>
<dbReference type="Pfam" id="PF23598">
    <property type="entry name" value="LRR_14"/>
    <property type="match status" value="2"/>
</dbReference>
<dbReference type="Gene3D" id="1.20.5.4130">
    <property type="match status" value="1"/>
</dbReference>
<dbReference type="InterPro" id="IPR032675">
    <property type="entry name" value="LRR_dom_sf"/>
</dbReference>